<feature type="transmembrane region" description="Helical" evidence="1">
    <location>
        <begin position="6"/>
        <end position="23"/>
    </location>
</feature>
<feature type="non-terminal residue" evidence="2">
    <location>
        <position position="1"/>
    </location>
</feature>
<reference evidence="2" key="1">
    <citation type="journal article" date="2015" name="Nature">
        <title>Complex archaea that bridge the gap between prokaryotes and eukaryotes.</title>
        <authorList>
            <person name="Spang A."/>
            <person name="Saw J.H."/>
            <person name="Jorgensen S.L."/>
            <person name="Zaremba-Niedzwiedzka K."/>
            <person name="Martijn J."/>
            <person name="Lind A.E."/>
            <person name="van Eijk R."/>
            <person name="Schleper C."/>
            <person name="Guy L."/>
            <person name="Ettema T.J."/>
        </authorList>
    </citation>
    <scope>NUCLEOTIDE SEQUENCE</scope>
</reference>
<dbReference type="AlphaFoldDB" id="A0A0F8ZSJ4"/>
<comment type="caution">
    <text evidence="2">The sequence shown here is derived from an EMBL/GenBank/DDBJ whole genome shotgun (WGS) entry which is preliminary data.</text>
</comment>
<gene>
    <name evidence="2" type="ORF">LCGC14_2934740</name>
</gene>
<evidence type="ECO:0000313" key="2">
    <source>
        <dbReference type="EMBL" id="KKK69364.1"/>
    </source>
</evidence>
<dbReference type="EMBL" id="LAZR01058683">
    <property type="protein sequence ID" value="KKK69364.1"/>
    <property type="molecule type" value="Genomic_DNA"/>
</dbReference>
<evidence type="ECO:0000256" key="1">
    <source>
        <dbReference type="SAM" id="Phobius"/>
    </source>
</evidence>
<accession>A0A0F8ZSJ4</accession>
<proteinExistence type="predicted"/>
<keyword evidence="1" id="KW-1133">Transmembrane helix</keyword>
<keyword evidence="1" id="KW-0472">Membrane</keyword>
<organism evidence="2">
    <name type="scientific">marine sediment metagenome</name>
    <dbReference type="NCBI Taxonomy" id="412755"/>
    <lineage>
        <taxon>unclassified sequences</taxon>
        <taxon>metagenomes</taxon>
        <taxon>ecological metagenomes</taxon>
    </lineage>
</organism>
<sequence length="27" mass="3074">FLLVYVGVLLAMLGLLVLTWVVWRLGE</sequence>
<keyword evidence="1" id="KW-0812">Transmembrane</keyword>
<protein>
    <submittedName>
        <fullName evidence="2">Uncharacterized protein</fullName>
    </submittedName>
</protein>
<name>A0A0F8ZSJ4_9ZZZZ</name>